<protein>
    <submittedName>
        <fullName evidence="1">Uncharacterized protein</fullName>
    </submittedName>
</protein>
<keyword evidence="2" id="KW-1185">Reference proteome</keyword>
<name>A0A918BVZ0_9DEIO</name>
<reference evidence="1" key="1">
    <citation type="journal article" date="2014" name="Int. J. Syst. Evol. Microbiol.">
        <title>Complete genome sequence of Corynebacterium casei LMG S-19264T (=DSM 44701T), isolated from a smear-ripened cheese.</title>
        <authorList>
            <consortium name="US DOE Joint Genome Institute (JGI-PGF)"/>
            <person name="Walter F."/>
            <person name="Albersmeier A."/>
            <person name="Kalinowski J."/>
            <person name="Ruckert C."/>
        </authorList>
    </citation>
    <scope>NUCLEOTIDE SEQUENCE</scope>
    <source>
        <strain evidence="1">JCM 31311</strain>
    </source>
</reference>
<dbReference type="AlphaFoldDB" id="A0A918BVZ0"/>
<sequence length="127" mass="13977">MNGRFKLLRQTKGRCHFAAVSVSAVASNTSPHHISILLNPQQKIEPERIHEEWRQACIKGVKTFFSIYPEASSKYSVVITEILATEVDTEAADLEISAYCAAFQAFFPSVPLPVLQSSDAEGWHAGG</sequence>
<accession>A0A918BVZ0</accession>
<proteinExistence type="predicted"/>
<dbReference type="EMBL" id="BMQL01000001">
    <property type="protein sequence ID" value="GGQ94956.1"/>
    <property type="molecule type" value="Genomic_DNA"/>
</dbReference>
<organism evidence="1 2">
    <name type="scientific">Deinococcus ruber</name>
    <dbReference type="NCBI Taxonomy" id="1848197"/>
    <lineage>
        <taxon>Bacteria</taxon>
        <taxon>Thermotogati</taxon>
        <taxon>Deinococcota</taxon>
        <taxon>Deinococci</taxon>
        <taxon>Deinococcales</taxon>
        <taxon>Deinococcaceae</taxon>
        <taxon>Deinococcus</taxon>
    </lineage>
</organism>
<evidence type="ECO:0000313" key="1">
    <source>
        <dbReference type="EMBL" id="GGQ94956.1"/>
    </source>
</evidence>
<reference evidence="1" key="2">
    <citation type="submission" date="2020-09" db="EMBL/GenBank/DDBJ databases">
        <authorList>
            <person name="Sun Q."/>
            <person name="Ohkuma M."/>
        </authorList>
    </citation>
    <scope>NUCLEOTIDE SEQUENCE</scope>
    <source>
        <strain evidence="1">JCM 31311</strain>
    </source>
</reference>
<dbReference type="Proteomes" id="UP000603865">
    <property type="component" value="Unassembled WGS sequence"/>
</dbReference>
<gene>
    <name evidence="1" type="ORF">GCM10008957_04030</name>
</gene>
<dbReference type="RefSeq" id="WP_189087799.1">
    <property type="nucleotide sequence ID" value="NZ_BMQL01000001.1"/>
</dbReference>
<evidence type="ECO:0000313" key="2">
    <source>
        <dbReference type="Proteomes" id="UP000603865"/>
    </source>
</evidence>
<comment type="caution">
    <text evidence="1">The sequence shown here is derived from an EMBL/GenBank/DDBJ whole genome shotgun (WGS) entry which is preliminary data.</text>
</comment>